<evidence type="ECO:0000256" key="1">
    <source>
        <dbReference type="SAM" id="MobiDB-lite"/>
    </source>
</evidence>
<dbReference type="EMBL" id="JAFELM010000042">
    <property type="protein sequence ID" value="MBM6619277.1"/>
    <property type="molecule type" value="Genomic_DNA"/>
</dbReference>
<gene>
    <name evidence="2" type="ORF">JR050_16565</name>
</gene>
<organism evidence="2 3">
    <name type="scientific">Bacillus suaedaesalsae</name>
    <dbReference type="NCBI Taxonomy" id="2810349"/>
    <lineage>
        <taxon>Bacteria</taxon>
        <taxon>Bacillati</taxon>
        <taxon>Bacillota</taxon>
        <taxon>Bacilli</taxon>
        <taxon>Bacillales</taxon>
        <taxon>Bacillaceae</taxon>
        <taxon>Bacillus</taxon>
    </lineage>
</organism>
<protein>
    <recommendedName>
        <fullName evidence="4">YqfQ-like protein</fullName>
    </recommendedName>
</protein>
<keyword evidence="3" id="KW-1185">Reference proteome</keyword>
<reference evidence="2 3" key="1">
    <citation type="submission" date="2021-02" db="EMBL/GenBank/DDBJ databases">
        <title>Bacillus sp. RD4P76, an endophyte from a halophyte.</title>
        <authorList>
            <person name="Sun J.-Q."/>
        </authorList>
    </citation>
    <scope>NUCLEOTIDE SEQUENCE [LARGE SCALE GENOMIC DNA]</scope>
    <source>
        <strain evidence="2 3">RD4P76</strain>
    </source>
</reference>
<proteinExistence type="predicted"/>
<name>A0ABS2DLB0_9BACI</name>
<dbReference type="Proteomes" id="UP001518925">
    <property type="component" value="Unassembled WGS sequence"/>
</dbReference>
<feature type="compositionally biased region" description="Acidic residues" evidence="1">
    <location>
        <begin position="135"/>
        <end position="149"/>
    </location>
</feature>
<evidence type="ECO:0000313" key="2">
    <source>
        <dbReference type="EMBL" id="MBM6619277.1"/>
    </source>
</evidence>
<feature type="region of interest" description="Disordered" evidence="1">
    <location>
        <begin position="135"/>
        <end position="163"/>
    </location>
</feature>
<dbReference type="RefSeq" id="WP_204204704.1">
    <property type="nucleotide sequence ID" value="NZ_JAFELM010000042.1"/>
</dbReference>
<dbReference type="InterPro" id="IPR025571">
    <property type="entry name" value="YqfQ"/>
</dbReference>
<evidence type="ECO:0000313" key="3">
    <source>
        <dbReference type="Proteomes" id="UP001518925"/>
    </source>
</evidence>
<evidence type="ECO:0008006" key="4">
    <source>
        <dbReference type="Google" id="ProtNLM"/>
    </source>
</evidence>
<dbReference type="Pfam" id="PF14181">
    <property type="entry name" value="YqfQ"/>
    <property type="match status" value="1"/>
</dbReference>
<comment type="caution">
    <text evidence="2">The sequence shown here is derived from an EMBL/GenBank/DDBJ whole genome shotgun (WGS) entry which is preliminary data.</text>
</comment>
<accession>A0ABS2DLB0</accession>
<sequence>MFPRGPRMPMRPMNPYYGPRPFQQMPRQFPQRGASGGGGLLSKLFSKNNSRMGMNPIIGGQTIQNSSGGFLKNLLNPEAASGMFSNIQKVMGVANQVGPMVQQYGPMVKNLPTLIKLYKEINSDDEETETDVQSIEEELEVPTEEEEELVTVTKQRSKPRLYI</sequence>